<proteinExistence type="predicted"/>
<reference evidence="3" key="3">
    <citation type="journal article" date="2010" name="Genome Res.">
        <title>Population genomic sequencing of Coccidioides fungi reveals recent hybridization and transposon control.</title>
        <authorList>
            <person name="Neafsey D.E."/>
            <person name="Barker B.M."/>
            <person name="Sharpton T.J."/>
            <person name="Stajich J.E."/>
            <person name="Park D.J."/>
            <person name="Whiston E."/>
            <person name="Hung C.-Y."/>
            <person name="McMahan C."/>
            <person name="White J."/>
            <person name="Sykes S."/>
            <person name="Heiman D."/>
            <person name="Young S."/>
            <person name="Zeng Q."/>
            <person name="Abouelleil A."/>
            <person name="Aftuck L."/>
            <person name="Bessette D."/>
            <person name="Brown A."/>
            <person name="FitzGerald M."/>
            <person name="Lui A."/>
            <person name="Macdonald J.P."/>
            <person name="Priest M."/>
            <person name="Orbach M.J."/>
            <person name="Galgiani J.N."/>
            <person name="Kirkland T.N."/>
            <person name="Cole G.T."/>
            <person name="Birren B.W."/>
            <person name="Henn M.R."/>
            <person name="Taylor J.W."/>
            <person name="Rounsley S.D."/>
        </authorList>
    </citation>
    <scope>NUCLEOTIDE SEQUENCE [LARGE SCALE GENOMIC DNA]</scope>
    <source>
        <strain evidence="3">RMSCC 3488</strain>
    </source>
</reference>
<feature type="region of interest" description="Disordered" evidence="1">
    <location>
        <begin position="1"/>
        <end position="25"/>
    </location>
</feature>
<dbReference type="VEuPathDB" id="FungiDB:CPAG_07600"/>
<dbReference type="AlphaFoldDB" id="A0A0J6IHI7"/>
<gene>
    <name evidence="2" type="ORF">CPAG_07600</name>
</gene>
<sequence length="160" mass="16956">MAEFSSSVPSGMRPSPDPCDGSVGGSQEAALISLIGTAATGKLKPAYWPRTHQNRVCANPGLGASGDVVSRRFRLGFTRALRFNAGSTQVNLKAWILPPPMVLGPTAAAYNTKVLWVAGLHNVVLWKLDDGALVRAFLCLSSASCHRCFHSPFIFSAGVT</sequence>
<evidence type="ECO:0000256" key="1">
    <source>
        <dbReference type="SAM" id="MobiDB-lite"/>
    </source>
</evidence>
<accession>A0A0J6IHI7</accession>
<reference evidence="2 3" key="1">
    <citation type="submission" date="2007-06" db="EMBL/GenBank/DDBJ databases">
        <title>The Genome Sequence of Coccidioides posadasii RMSCC_3488.</title>
        <authorList>
            <consortium name="Coccidioides Genome Resources Consortium"/>
            <consortium name="The Broad Institute Genome Sequencing Platform"/>
            <person name="Henn M.R."/>
            <person name="Sykes S."/>
            <person name="Young S."/>
            <person name="Jaffe D."/>
            <person name="Berlin A."/>
            <person name="Alvarez P."/>
            <person name="Butler J."/>
            <person name="Gnerre S."/>
            <person name="Grabherr M."/>
            <person name="Mauceli E."/>
            <person name="Brockman W."/>
            <person name="Kodira C."/>
            <person name="Alvarado L."/>
            <person name="Zeng Q."/>
            <person name="Crawford M."/>
            <person name="Antoine C."/>
            <person name="Devon K."/>
            <person name="Galgiani J."/>
            <person name="Orsborn K."/>
            <person name="Lewis M.L."/>
            <person name="Nusbaum C."/>
            <person name="Galagan J."/>
            <person name="Birren B."/>
        </authorList>
    </citation>
    <scope>NUCLEOTIDE SEQUENCE [LARGE SCALE GENOMIC DNA]</scope>
    <source>
        <strain evidence="2 3">RMSCC 3488</strain>
    </source>
</reference>
<organism evidence="2 3">
    <name type="scientific">Coccidioides posadasii RMSCC 3488</name>
    <dbReference type="NCBI Taxonomy" id="454284"/>
    <lineage>
        <taxon>Eukaryota</taxon>
        <taxon>Fungi</taxon>
        <taxon>Dikarya</taxon>
        <taxon>Ascomycota</taxon>
        <taxon>Pezizomycotina</taxon>
        <taxon>Eurotiomycetes</taxon>
        <taxon>Eurotiomycetidae</taxon>
        <taxon>Onygenales</taxon>
        <taxon>Onygenaceae</taxon>
        <taxon>Coccidioides</taxon>
    </lineage>
</organism>
<evidence type="ECO:0000313" key="3">
    <source>
        <dbReference type="Proteomes" id="UP000054567"/>
    </source>
</evidence>
<reference evidence="3" key="2">
    <citation type="journal article" date="2009" name="Genome Res.">
        <title>Comparative genomic analyses of the human fungal pathogens Coccidioides and their relatives.</title>
        <authorList>
            <person name="Sharpton T.J."/>
            <person name="Stajich J.E."/>
            <person name="Rounsley S.D."/>
            <person name="Gardner M.J."/>
            <person name="Wortman J.R."/>
            <person name="Jordar V.S."/>
            <person name="Maiti R."/>
            <person name="Kodira C.D."/>
            <person name="Neafsey D.E."/>
            <person name="Zeng Q."/>
            <person name="Hung C.-Y."/>
            <person name="McMahan C."/>
            <person name="Muszewska A."/>
            <person name="Grynberg M."/>
            <person name="Mandel M.A."/>
            <person name="Kellner E.M."/>
            <person name="Barker B.M."/>
            <person name="Galgiani J.N."/>
            <person name="Orbach M.J."/>
            <person name="Kirkland T.N."/>
            <person name="Cole G.T."/>
            <person name="Henn M.R."/>
            <person name="Birren B.W."/>
            <person name="Taylor J.W."/>
        </authorList>
    </citation>
    <scope>NUCLEOTIDE SEQUENCE [LARGE SCALE GENOMIC DNA]</scope>
    <source>
        <strain evidence="3">RMSCC 3488</strain>
    </source>
</reference>
<dbReference type="Proteomes" id="UP000054567">
    <property type="component" value="Unassembled WGS sequence"/>
</dbReference>
<dbReference type="EMBL" id="DS268113">
    <property type="protein sequence ID" value="KMM71292.1"/>
    <property type="molecule type" value="Genomic_DNA"/>
</dbReference>
<protein>
    <submittedName>
        <fullName evidence="2">Uncharacterized protein</fullName>
    </submittedName>
</protein>
<name>A0A0J6IHI7_COCPO</name>
<evidence type="ECO:0000313" key="2">
    <source>
        <dbReference type="EMBL" id="KMM71292.1"/>
    </source>
</evidence>